<dbReference type="RefSeq" id="WP_121008931.1">
    <property type="nucleotide sequence ID" value="NZ_RBXO01000001.1"/>
</dbReference>
<gene>
    <name evidence="1" type="ORF">C8E97_6035</name>
</gene>
<proteinExistence type="predicted"/>
<dbReference type="OrthoDB" id="3681982at2"/>
<sequence length="197" mass="21506">MDVKLYAAVTDVCARLAGRLSDDTLGTVREHFAAGEWELAESTLLLNLAYEGVGITGEERDLLRSFLDDPDNPDLADVPVVDQVPPPRYRFSSTGPAGAQDPSKADILLSTDARYHGGRRLRRAWREPVEGAPDGSTWVYVLQVAEGTDELKAYSGLVSRLWVVLKEKCGLEVVVEGRLVPPYQAAALAAARQIWTA</sequence>
<protein>
    <submittedName>
        <fullName evidence="1">Uncharacterized protein</fullName>
    </submittedName>
</protein>
<evidence type="ECO:0000313" key="2">
    <source>
        <dbReference type="Proteomes" id="UP000282084"/>
    </source>
</evidence>
<name>A0A495W866_9PSEU</name>
<accession>A0A495W866</accession>
<evidence type="ECO:0000313" key="1">
    <source>
        <dbReference type="EMBL" id="RKT57317.1"/>
    </source>
</evidence>
<comment type="caution">
    <text evidence="1">The sequence shown here is derived from an EMBL/GenBank/DDBJ whole genome shotgun (WGS) entry which is preliminary data.</text>
</comment>
<dbReference type="AlphaFoldDB" id="A0A495W866"/>
<keyword evidence="2" id="KW-1185">Reference proteome</keyword>
<organism evidence="1 2">
    <name type="scientific">Saccharothrix australiensis</name>
    <dbReference type="NCBI Taxonomy" id="2072"/>
    <lineage>
        <taxon>Bacteria</taxon>
        <taxon>Bacillati</taxon>
        <taxon>Actinomycetota</taxon>
        <taxon>Actinomycetes</taxon>
        <taxon>Pseudonocardiales</taxon>
        <taxon>Pseudonocardiaceae</taxon>
        <taxon>Saccharothrix</taxon>
    </lineage>
</organism>
<reference evidence="1 2" key="1">
    <citation type="submission" date="2018-10" db="EMBL/GenBank/DDBJ databases">
        <title>Sequencing the genomes of 1000 actinobacteria strains.</title>
        <authorList>
            <person name="Klenk H.-P."/>
        </authorList>
    </citation>
    <scope>NUCLEOTIDE SEQUENCE [LARGE SCALE GENOMIC DNA]</scope>
    <source>
        <strain evidence="1 2">DSM 43800</strain>
    </source>
</reference>
<dbReference type="Proteomes" id="UP000282084">
    <property type="component" value="Unassembled WGS sequence"/>
</dbReference>
<dbReference type="EMBL" id="RBXO01000001">
    <property type="protein sequence ID" value="RKT57317.1"/>
    <property type="molecule type" value="Genomic_DNA"/>
</dbReference>